<dbReference type="Pfam" id="PF20926">
    <property type="entry name" value="Htt_N-HEAT_1"/>
    <property type="match status" value="1"/>
</dbReference>
<evidence type="ECO:0000313" key="8">
    <source>
        <dbReference type="Proteomes" id="UP000789390"/>
    </source>
</evidence>
<sequence length="2600" mass="292731">MMASLEKLIRTLEQLQISENSNLDNHVKKKELLRIHLQNIVESNNSPSVQNHKDFVSYVGSSIDSLIRLCDSKDSDIRLASDEGLYKVIKALLPLHSNRILVELCKQIKKSESPRILKLSMNRFSELCHLARPQKRRAYIANLFNAISMIANRKEEMLHESLSNFVCKVFSVMGIFAYENETKILLKGFLANLSSSSSIIRRCAANCITAVISTNRKCDILLALVVEYLTDQILLPEDTPMTDTPVITGTLLTLKLLLPLFQFPSNPANENLNTNHLSVSVHKIANLNAVASERIVQIFELGVHYSFSSDHNVVNAALELLQQLLKMRSLILAIPALKSVNGLQGTRISLRGLSKENSQWNLTALPVAEESLLLEAEVHLGELEKTNMDSAESDVEIAEDSVASLSIVDREDFSKNVTLNETDILASEKDLEETDVEPESCDVVDASQVINIGTLYDKTGSPLLYCARHLSYNFLLSESKGQMKSDRSVRVSVKSLALNCLAHIGSLEPIIWNSCLSDTDGKIAIIDVLQYSTHDDPQLRGQVSLLACMVLSNVIGGFNLTSVEPKTLVRIIDETLSDKETAASRLALQGLQHFLPMALEGPFCMETVPLLRSLLKIAKNPYWLVRVDLLEVFGSFSWIALEFGLQNQTDFQLPKFQESFLRDALFIMIGDEDHRVRSAVASCITSLIKSWATTRSPLNIARAKWMASVSSPSTFQKLPVKTFAGVPLSINGLAEAYWDVSLDENVLVNLAYFVDEIFQLLVSSNSKFVKMGCLLTLSSLSCSYPPTTYLEVYGCCAKGTCSLLKVCMALMTNSTLMLDLATHQTLITLATQLFAGCVKAGVSEPQIEKDWRFLKVHSATAASCLLGHATRVLNAFCCVLEDVNPTLVSIKVPLVTLPTPSALSPIRRKLRSADGPILDKDDKSDEFGRKNKPHLLNPSNVGFFAAQPLYMKLYDLLKSTYATCKLNFGTVTSERLSNFIQSTLQALAVLIEVSIFQDIGKHSEEILNYLRIIITAEPVYCLHNVQQLLKALFGANLAAVWFDEAARFKRSAISSYSSPAVKSEESIYSSCGLDELLCSDSARQMIFNRNNERPNLITKFRTSVNKIGPDKTALTSYIRLFEPMVIKALKLYTVTCCPLVQKQVLDLLCELIHLCVNYCLLDADQVFLNFVIQQFEFLEEGFIPKVETLLPSMFRFLSLLSYDRFHSKTIISVPRIMQLAGGLMATGKDTELHVLPTLRPMVEDLFLSRERMSDNFKELETQKEVLINLLIRLLQYHKVYPLITAILLQVQFENANKWKSLSKQIFDALIPQLNRHSLFLDSDEALQMLQKLISHMDPPVVHESLLGLLQTFAPKQSEDFNTSAAMNYHRVLACRLTVFKTLIAVFDEAFLLDCLNEFNLSYLVNQRSDPLNVTPTENSPPEQILSCLLVDTLKLALSHWKSKVVVDNCGSTSISWKIDGFSFSVHLVLDLIALCRRLLNSKDFPVLRPSILAELARDECKSPLFQTAKELIPNNPIVFVRICALLLSEMCHIEVGDIGSVGGLNGNIAQDGLFLLLCGVVPKEEETLSKFVSLYADQILHLCNETPVTKFFGSLSHTDEKYFLPLVKCVLANDKKKLISSAMSLLNIIETVEFANPEVFLLYIISSFQIISSGIVHKRLCNLLLKVNFTSSKSKERYFESVQEIVLQSTNRRWYSEIRAVPSAIIQNRSSMVRVIDKAFVLNAALKREVKPFMWREIVVQASIDDFPLLCSNDCFLSYAIGSCRKLKYDVFYHAKTYFLNMLIAKSFCNATILSIARILSGMCKSISPSDVKDIFTGSEIRILAKTALTLIGSMDSFSHSLILLQTSSEIISIFGWELAIEWTDKENLPAVYKAIECLESLCLRIRNNATLENLTITGLEQMISPDPNFISSAQQLSRILIFIEQESYIPGILHQHLLRVVTVFCRMPLFYSYICIPPSAWSKGWNPELNLDVEHIALDLPIVPSYFLHDEIVLKEFVFRIEQISWITKKKFEEIWMTFLGILNLHNEDQVRPEEQASVIQATCEAVRALTMVLQKNLPFMTPRPAKNHDLEKLPDFMITERGKKLTELCNLLEENDTASFSCSYWLNRHSFRHIQYNIDQGSPSKKKATSPEDVTDIDIQSCVRFLVDLYSQWLLNSNTPYPLLVDLFQSLVHISNFFVDVQQFEWMLDNSLTLHRQLLSDDPASLESALIGCILKSASFIPLNTEYWELVKKYCETALNSQHISTRTSGLNGLLYLLQKFARNPDLVRTGTLVNLALDYVGKCLSPEKNGSMWHQSFVWSIAFYCGEHFAILPYQSYAVVDFVVHCSLGWLVQNQQQSNEIQKEILKGLERLSILGVLTPSWRTRVKKEVLSLVRNVDRDWILQPALRTLLSLVYSDFGSQLYKPGADPETMLAAMEWVGTLFQRMKRGTDREAELLGRIMPVITCDIFPPADILNRILSEFITARPTVASCLTPTIFKVFGTARAQGQQSLVMEWILLSLSNFTRTPSDTANDSVWNILCFFTAASNNPWFQSVFPLISRPINQNDSLVEDVFVASALDFRSQLDDHQRTTLVSIFYSAREKSSFFAAVDTALKCI</sequence>
<evidence type="ECO:0008006" key="9">
    <source>
        <dbReference type="Google" id="ProtNLM"/>
    </source>
</evidence>
<keyword evidence="5" id="KW-0963">Cytoplasm</keyword>
<dbReference type="EMBL" id="CAKKLH010000001">
    <property type="protein sequence ID" value="CAH0098152.1"/>
    <property type="molecule type" value="Genomic_DNA"/>
</dbReference>
<comment type="function">
    <text evidence="1">May play a role in microtubule-mediated transport or vesicle function.</text>
</comment>
<dbReference type="Pfam" id="PF12372">
    <property type="entry name" value="Htt_N-HEAT"/>
    <property type="match status" value="1"/>
</dbReference>
<evidence type="ECO:0000256" key="3">
    <source>
        <dbReference type="ARBA" id="ARBA00004496"/>
    </source>
</evidence>
<dbReference type="PANTHER" id="PTHR10170:SF10">
    <property type="entry name" value="HUNTINGTIN"/>
    <property type="match status" value="1"/>
</dbReference>
<proteinExistence type="inferred from homology"/>
<evidence type="ECO:0000256" key="4">
    <source>
        <dbReference type="ARBA" id="ARBA00007153"/>
    </source>
</evidence>
<keyword evidence="6" id="KW-0539">Nucleus</keyword>
<dbReference type="Pfam" id="PF20927">
    <property type="entry name" value="Htt_C-HEAT"/>
    <property type="match status" value="2"/>
</dbReference>
<organism evidence="7 8">
    <name type="scientific">Daphnia galeata</name>
    <dbReference type="NCBI Taxonomy" id="27404"/>
    <lineage>
        <taxon>Eukaryota</taxon>
        <taxon>Metazoa</taxon>
        <taxon>Ecdysozoa</taxon>
        <taxon>Arthropoda</taxon>
        <taxon>Crustacea</taxon>
        <taxon>Branchiopoda</taxon>
        <taxon>Diplostraca</taxon>
        <taxon>Cladocera</taxon>
        <taxon>Anomopoda</taxon>
        <taxon>Daphniidae</taxon>
        <taxon>Daphnia</taxon>
    </lineage>
</organism>
<comment type="caution">
    <text evidence="7">The sequence shown here is derived from an EMBL/GenBank/DDBJ whole genome shotgun (WGS) entry which is preliminary data.</text>
</comment>
<comment type="similarity">
    <text evidence="4">Belongs to the huntingtin family.</text>
</comment>
<dbReference type="Gene3D" id="1.25.10.10">
    <property type="entry name" value="Leucine-rich Repeat Variant"/>
    <property type="match status" value="2"/>
</dbReference>
<dbReference type="OrthoDB" id="10065698at2759"/>
<evidence type="ECO:0000256" key="5">
    <source>
        <dbReference type="ARBA" id="ARBA00022490"/>
    </source>
</evidence>
<name>A0A8J2R9H8_9CRUS</name>
<dbReference type="SUPFAM" id="SSF48371">
    <property type="entry name" value="ARM repeat"/>
    <property type="match status" value="2"/>
</dbReference>
<evidence type="ECO:0000313" key="7">
    <source>
        <dbReference type="EMBL" id="CAH0098152.1"/>
    </source>
</evidence>
<gene>
    <name evidence="7" type="ORF">DGAL_LOCUS199</name>
</gene>
<protein>
    <recommendedName>
        <fullName evidence="9">Huntingtin</fullName>
    </recommendedName>
</protein>
<keyword evidence="8" id="KW-1185">Reference proteome</keyword>
<evidence type="ECO:0000256" key="6">
    <source>
        <dbReference type="ARBA" id="ARBA00023242"/>
    </source>
</evidence>
<dbReference type="InterPro" id="IPR048413">
    <property type="entry name" value="Htt_C-HEAT_rpt"/>
</dbReference>
<dbReference type="InterPro" id="IPR028426">
    <property type="entry name" value="Huntingtin_fam"/>
</dbReference>
<dbReference type="Proteomes" id="UP000789390">
    <property type="component" value="Unassembled WGS sequence"/>
</dbReference>
<dbReference type="InterPro" id="IPR011989">
    <property type="entry name" value="ARM-like"/>
</dbReference>
<dbReference type="GO" id="GO:0005634">
    <property type="term" value="C:nucleus"/>
    <property type="evidence" value="ECO:0007669"/>
    <property type="project" value="UniProtKB-SubCell"/>
</dbReference>
<evidence type="ECO:0000256" key="1">
    <source>
        <dbReference type="ARBA" id="ARBA00002907"/>
    </source>
</evidence>
<comment type="subcellular location">
    <subcellularLocation>
        <location evidence="3">Cytoplasm</location>
    </subcellularLocation>
    <subcellularLocation>
        <location evidence="2">Nucleus</location>
    </subcellularLocation>
</comment>
<reference evidence="7" key="1">
    <citation type="submission" date="2021-11" db="EMBL/GenBank/DDBJ databases">
        <authorList>
            <person name="Schell T."/>
        </authorList>
    </citation>
    <scope>NUCLEOTIDE SEQUENCE</scope>
    <source>
        <strain evidence="7">M5</strain>
    </source>
</reference>
<dbReference type="InterPro" id="IPR048411">
    <property type="entry name" value="Htt_N_HEAT_rpt-1"/>
</dbReference>
<dbReference type="InterPro" id="IPR024613">
    <property type="entry name" value="Huntingtin_N_HEAT_rpt-2"/>
</dbReference>
<accession>A0A8J2R9H8</accession>
<evidence type="ECO:0000256" key="2">
    <source>
        <dbReference type="ARBA" id="ARBA00004123"/>
    </source>
</evidence>
<dbReference type="GO" id="GO:0005737">
    <property type="term" value="C:cytoplasm"/>
    <property type="evidence" value="ECO:0007669"/>
    <property type="project" value="UniProtKB-SubCell"/>
</dbReference>
<dbReference type="InterPro" id="IPR016024">
    <property type="entry name" value="ARM-type_fold"/>
</dbReference>
<dbReference type="PANTHER" id="PTHR10170">
    <property type="entry name" value="HUNTINGTON DISEASE PROTEIN"/>
    <property type="match status" value="1"/>
</dbReference>